<dbReference type="InterPro" id="IPR050229">
    <property type="entry name" value="GlpE_sulfurtransferase"/>
</dbReference>
<dbReference type="InterPro" id="IPR036873">
    <property type="entry name" value="Rhodanese-like_dom_sf"/>
</dbReference>
<name>A0A6J7D2T5_9ZZZZ</name>
<dbReference type="PANTHER" id="PTHR43031">
    <property type="entry name" value="FAD-DEPENDENT OXIDOREDUCTASE"/>
    <property type="match status" value="1"/>
</dbReference>
<dbReference type="Pfam" id="PF00581">
    <property type="entry name" value="Rhodanese"/>
    <property type="match status" value="1"/>
</dbReference>
<dbReference type="AlphaFoldDB" id="A0A6J7D2T5"/>
<dbReference type="EMBL" id="CAFBLQ010000022">
    <property type="protein sequence ID" value="CAB4862709.1"/>
    <property type="molecule type" value="Genomic_DNA"/>
</dbReference>
<feature type="domain" description="Rhodanese" evidence="1">
    <location>
        <begin position="24"/>
        <end position="105"/>
    </location>
</feature>
<sequence length="113" mass="11648">MASLPIEIPVQRAAELIAQGGAGVLDVREPHEYAAGRIPGSVHIPLGELAVRAGELDPEGPLIVVCLAGVRSLHAAQKLRAAGYEAASLAGGMLAWHDGHRPMDPPDGVVSAH</sequence>
<protein>
    <submittedName>
        <fullName evidence="2">Unannotated protein</fullName>
    </submittedName>
</protein>
<reference evidence="2" key="1">
    <citation type="submission" date="2020-05" db="EMBL/GenBank/DDBJ databases">
        <authorList>
            <person name="Chiriac C."/>
            <person name="Salcher M."/>
            <person name="Ghai R."/>
            <person name="Kavagutti S V."/>
        </authorList>
    </citation>
    <scope>NUCLEOTIDE SEQUENCE</scope>
</reference>
<dbReference type="SMART" id="SM00450">
    <property type="entry name" value="RHOD"/>
    <property type="match status" value="1"/>
</dbReference>
<dbReference type="PROSITE" id="PS50206">
    <property type="entry name" value="RHODANESE_3"/>
    <property type="match status" value="1"/>
</dbReference>
<dbReference type="InterPro" id="IPR001763">
    <property type="entry name" value="Rhodanese-like_dom"/>
</dbReference>
<evidence type="ECO:0000259" key="1">
    <source>
        <dbReference type="PROSITE" id="PS50206"/>
    </source>
</evidence>
<proteinExistence type="predicted"/>
<accession>A0A6J7D2T5</accession>
<dbReference type="CDD" id="cd00158">
    <property type="entry name" value="RHOD"/>
    <property type="match status" value="1"/>
</dbReference>
<dbReference type="PANTHER" id="PTHR43031:SF1">
    <property type="entry name" value="PYRIDINE NUCLEOTIDE-DISULPHIDE OXIDOREDUCTASE"/>
    <property type="match status" value="1"/>
</dbReference>
<evidence type="ECO:0000313" key="2">
    <source>
        <dbReference type="EMBL" id="CAB4862709.1"/>
    </source>
</evidence>
<dbReference type="SUPFAM" id="SSF52821">
    <property type="entry name" value="Rhodanese/Cell cycle control phosphatase"/>
    <property type="match status" value="1"/>
</dbReference>
<organism evidence="2">
    <name type="scientific">freshwater metagenome</name>
    <dbReference type="NCBI Taxonomy" id="449393"/>
    <lineage>
        <taxon>unclassified sequences</taxon>
        <taxon>metagenomes</taxon>
        <taxon>ecological metagenomes</taxon>
    </lineage>
</organism>
<gene>
    <name evidence="2" type="ORF">UFOPK3423_00318</name>
</gene>
<dbReference type="Gene3D" id="3.40.250.10">
    <property type="entry name" value="Rhodanese-like domain"/>
    <property type="match status" value="1"/>
</dbReference>